<evidence type="ECO:0008006" key="3">
    <source>
        <dbReference type="Google" id="ProtNLM"/>
    </source>
</evidence>
<protein>
    <recommendedName>
        <fullName evidence="3">DUF3352 domain-containing protein</fullName>
    </recommendedName>
</protein>
<accession>A0A7X9FTR3</accession>
<dbReference type="AlphaFoldDB" id="A0A7X9FTR3"/>
<evidence type="ECO:0000313" key="2">
    <source>
        <dbReference type="Proteomes" id="UP000524246"/>
    </source>
</evidence>
<proteinExistence type="predicted"/>
<reference evidence="1 2" key="1">
    <citation type="journal article" date="2020" name="Biotechnol. Biofuels">
        <title>New insights from the biogas microbiome by comprehensive genome-resolved metagenomics of nearly 1600 species originating from multiple anaerobic digesters.</title>
        <authorList>
            <person name="Campanaro S."/>
            <person name="Treu L."/>
            <person name="Rodriguez-R L.M."/>
            <person name="Kovalovszki A."/>
            <person name="Ziels R.M."/>
            <person name="Maus I."/>
            <person name="Zhu X."/>
            <person name="Kougias P.G."/>
            <person name="Basile A."/>
            <person name="Luo G."/>
            <person name="Schluter A."/>
            <person name="Konstantinidis K.T."/>
            <person name="Angelidaki I."/>
        </authorList>
    </citation>
    <scope>NUCLEOTIDE SEQUENCE [LARGE SCALE GENOMIC DNA]</scope>
    <source>
        <strain evidence="1">AS27yjCOA_65</strain>
    </source>
</reference>
<dbReference type="Proteomes" id="UP000524246">
    <property type="component" value="Unassembled WGS sequence"/>
</dbReference>
<gene>
    <name evidence="1" type="ORF">GYA55_12505</name>
</gene>
<sequence length="566" mass="62158">MKLNRILPPKVFFVSILAAFLLLCASCSWWKGEEKSPGDGALGGALLKRLPPNTLFFVTTNTSLNSYKLLRQSPFFSSSMNFSRAFEDALKTGLGQEGIEDTSVDIINLLKKSGVLLSSDQAEDVFEEIVTFGVPIGDKLEIGVFASAASKKDLQNSLPLLIEAFRKLGTEAQEEFFDEIKGFKLNLQEKDNLGLFQYAYAASTKDFMVVSTNKEIAVEFLKNSKVSEPPEFKQNPIFQEAIKGVPNLNDSYAAGFLDLKRLMETLSKAPELKDTLEDLRNIPFDGAVFASTFQNHLSTDLSLLARPNVPEAEKWLNPLSMQSTHPFISRFPSSVFLYLGLNGKAFSKSLDISSESGLNTGETLSSEEKNNLKDVAIALELSRSGSPFPDIVVAAETEEPQSLLISIERTLSGLLELTGLQLGQWSTKKINDREARFINSPMGIGIFLATADKSVLLSSSETALKNALQSIDSKSGGLLKKLGSSTQTYIEKNQPCLLLHVDFRKVGELLESLEGTLAAFSGGNSQFDKKRIEDLKQTGLLSLSAVYTTPLLKIHSELLPHQKDEK</sequence>
<organism evidence="1 2">
    <name type="scientific">SAR324 cluster bacterium</name>
    <dbReference type="NCBI Taxonomy" id="2024889"/>
    <lineage>
        <taxon>Bacteria</taxon>
        <taxon>Deltaproteobacteria</taxon>
        <taxon>SAR324 cluster</taxon>
    </lineage>
</organism>
<name>A0A7X9FTR3_9DELT</name>
<dbReference type="EMBL" id="JAAZON010000570">
    <property type="protein sequence ID" value="NMC63976.1"/>
    <property type="molecule type" value="Genomic_DNA"/>
</dbReference>
<comment type="caution">
    <text evidence="1">The sequence shown here is derived from an EMBL/GenBank/DDBJ whole genome shotgun (WGS) entry which is preliminary data.</text>
</comment>
<evidence type="ECO:0000313" key="1">
    <source>
        <dbReference type="EMBL" id="NMC63976.1"/>
    </source>
</evidence>